<proteinExistence type="predicted"/>
<protein>
    <submittedName>
        <fullName evidence="2">1669_t:CDS:1</fullName>
    </submittedName>
</protein>
<dbReference type="AlphaFoldDB" id="A0A9N9GII2"/>
<feature type="region of interest" description="Disordered" evidence="1">
    <location>
        <begin position="1"/>
        <end position="36"/>
    </location>
</feature>
<organism evidence="2 3">
    <name type="scientific">Paraglomus brasilianum</name>
    <dbReference type="NCBI Taxonomy" id="144538"/>
    <lineage>
        <taxon>Eukaryota</taxon>
        <taxon>Fungi</taxon>
        <taxon>Fungi incertae sedis</taxon>
        <taxon>Mucoromycota</taxon>
        <taxon>Glomeromycotina</taxon>
        <taxon>Glomeromycetes</taxon>
        <taxon>Paraglomerales</taxon>
        <taxon>Paraglomeraceae</taxon>
        <taxon>Paraglomus</taxon>
    </lineage>
</organism>
<keyword evidence="3" id="KW-1185">Reference proteome</keyword>
<dbReference type="PANTHER" id="PTHR33129:SF1">
    <property type="entry name" value="ATP-BINDING PROTEIN"/>
    <property type="match status" value="1"/>
</dbReference>
<feature type="compositionally biased region" description="Polar residues" evidence="1">
    <location>
        <begin position="18"/>
        <end position="27"/>
    </location>
</feature>
<evidence type="ECO:0000313" key="2">
    <source>
        <dbReference type="EMBL" id="CAG8610751.1"/>
    </source>
</evidence>
<dbReference type="PANTHER" id="PTHR33129">
    <property type="entry name" value="PROTEIN KINASE DOMAIN-CONTAINING PROTEIN-RELATED"/>
    <property type="match status" value="1"/>
</dbReference>
<name>A0A9N9GII2_9GLOM</name>
<dbReference type="OrthoDB" id="2439676at2759"/>
<gene>
    <name evidence="2" type="ORF">PBRASI_LOCUS8152</name>
</gene>
<comment type="caution">
    <text evidence="2">The sequence shown here is derived from an EMBL/GenBank/DDBJ whole genome shotgun (WGS) entry which is preliminary data.</text>
</comment>
<reference evidence="2" key="1">
    <citation type="submission" date="2021-06" db="EMBL/GenBank/DDBJ databases">
        <authorList>
            <person name="Kallberg Y."/>
            <person name="Tangrot J."/>
            <person name="Rosling A."/>
        </authorList>
    </citation>
    <scope>NUCLEOTIDE SEQUENCE</scope>
    <source>
        <strain evidence="2">BR232B</strain>
    </source>
</reference>
<dbReference type="EMBL" id="CAJVPI010001396">
    <property type="protein sequence ID" value="CAG8610751.1"/>
    <property type="molecule type" value="Genomic_DNA"/>
</dbReference>
<evidence type="ECO:0000256" key="1">
    <source>
        <dbReference type="SAM" id="MobiDB-lite"/>
    </source>
</evidence>
<sequence length="492" mass="55799">MSKKSTPYPTTRGARTRSVITAGSSTRGARGATPAGLTGNLNELDVSTSSLPFKIWVKYGNAQPSRVVFDGGDVDDLKEAVKKRLSPRLNETALHWIILHKHGDETDLEPGAKVDSSFQNTAKNPLQVIVIVPEEEHKKQGKRKASEEETIPSKHMHIGADNVTHTGIGRFWKALQLMEIDDKDMFLSLPTGIFFCGENDQGSSLLIRRCYCHLAHIIFTDNVNHRWRITGNPGIGKTFFGYYLIFLLVHRGKTVIYHYSCRPPLCFSNNGVFQAISDNIHQFYKELRNPDAWYIVDGIPPSKYPARTVLVCSPKKSIHYEFDNFPVTTICYMPVWNDDEVSSCRAKIFPYHDPTLVEELFRKWGGIPRFVLEKANNYSQQKSLDDEISKCDTSLSNYIGDTNNYDGVVHIHTNSPDEENLDVSKHYQKKVLQFASQYVAEKVMAKIESQFKEDLCKLLMAGMPRLGTIHGALFEEVAHQILIRGGRFKYRH</sequence>
<evidence type="ECO:0000313" key="3">
    <source>
        <dbReference type="Proteomes" id="UP000789739"/>
    </source>
</evidence>
<dbReference type="Proteomes" id="UP000789739">
    <property type="component" value="Unassembled WGS sequence"/>
</dbReference>
<accession>A0A9N9GII2</accession>
<dbReference type="InterPro" id="IPR052980">
    <property type="entry name" value="Crinkler_effector"/>
</dbReference>